<dbReference type="AlphaFoldDB" id="A0A1F6YAF2"/>
<sequence>MSIPATNIPARNMPVVRPGIVMASRTASQKLNIGEGKLLSFNPTVEPIDLAALKKAEEQKVKAAAIDEYFRTRKMPLEGQGLKMVLEAEKNDLDWRLLAAIAVRESTGGKYACRKAENNPFGWGSCRIGFETMEEAIEVVAKNLGGNNPKTERHYADKETKEILRAYNPPSIVPRYAEEVLNIMNVMGPLEYITEVATL</sequence>
<reference evidence="1 2" key="1">
    <citation type="journal article" date="2016" name="Nat. Commun.">
        <title>Thousands of microbial genomes shed light on interconnected biogeochemical processes in an aquifer system.</title>
        <authorList>
            <person name="Anantharaman K."/>
            <person name="Brown C.T."/>
            <person name="Hug L.A."/>
            <person name="Sharon I."/>
            <person name="Castelle C.J."/>
            <person name="Probst A.J."/>
            <person name="Thomas B.C."/>
            <person name="Singh A."/>
            <person name="Wilkins M.J."/>
            <person name="Karaoz U."/>
            <person name="Brodie E.L."/>
            <person name="Williams K.H."/>
            <person name="Hubbard S.S."/>
            <person name="Banfield J.F."/>
        </authorList>
    </citation>
    <scope>NUCLEOTIDE SEQUENCE [LARGE SCALE GENOMIC DNA]</scope>
</reference>
<comment type="caution">
    <text evidence="1">The sequence shown here is derived from an EMBL/GenBank/DDBJ whole genome shotgun (WGS) entry which is preliminary data.</text>
</comment>
<proteinExistence type="predicted"/>
<evidence type="ECO:0000313" key="1">
    <source>
        <dbReference type="EMBL" id="OGJ03345.1"/>
    </source>
</evidence>
<evidence type="ECO:0000313" key="2">
    <source>
        <dbReference type="Proteomes" id="UP000176192"/>
    </source>
</evidence>
<evidence type="ECO:0008006" key="3">
    <source>
        <dbReference type="Google" id="ProtNLM"/>
    </source>
</evidence>
<gene>
    <name evidence="1" type="ORF">A3G06_01910</name>
</gene>
<organism evidence="1 2">
    <name type="scientific">Candidatus Nomurabacteria bacterium RIFCSPLOWO2_12_FULL_46_14</name>
    <dbReference type="NCBI Taxonomy" id="1801797"/>
    <lineage>
        <taxon>Bacteria</taxon>
        <taxon>Candidatus Nomuraibacteriota</taxon>
    </lineage>
</organism>
<protein>
    <recommendedName>
        <fullName evidence="3">Mannosyl-glycoprotein endo-beta-N-acetylglucosamidase-like domain-containing protein</fullName>
    </recommendedName>
</protein>
<name>A0A1F6YAF2_9BACT</name>
<dbReference type="EMBL" id="MFVV01000021">
    <property type="protein sequence ID" value="OGJ03345.1"/>
    <property type="molecule type" value="Genomic_DNA"/>
</dbReference>
<dbReference type="Proteomes" id="UP000176192">
    <property type="component" value="Unassembled WGS sequence"/>
</dbReference>
<accession>A0A1F6YAF2</accession>